<accession>A0ABW2EIL3</accession>
<gene>
    <name evidence="1" type="ORF">ACFQIC_02855</name>
</gene>
<evidence type="ECO:0000313" key="1">
    <source>
        <dbReference type="EMBL" id="MFC7060811.1"/>
    </source>
</evidence>
<dbReference type="RefSeq" id="WP_204707676.1">
    <property type="nucleotide sequence ID" value="NZ_JBHSZV010000005.1"/>
</dbReference>
<proteinExistence type="predicted"/>
<evidence type="ECO:0000313" key="2">
    <source>
        <dbReference type="Proteomes" id="UP001596410"/>
    </source>
</evidence>
<keyword evidence="2" id="KW-1185">Reference proteome</keyword>
<protein>
    <submittedName>
        <fullName evidence="1">Uncharacterized protein</fullName>
    </submittedName>
</protein>
<sequence>MSITIQLEELEKIKKEHDDFVSKNKDLQKEQCEFLKELIEHYKPAMDWYKHKFVFTHPTIAYRTSRGPILGFRDTGREDILIIYSVSNNQVEYVDLDDEDNVKRNSLWNVVEDGYFKDAVKGIRYLDIMLKDYLERVKGAHKNLSEELESARGFSDN</sequence>
<name>A0ABW2EIL3_9BACI</name>
<dbReference type="Proteomes" id="UP001596410">
    <property type="component" value="Unassembled WGS sequence"/>
</dbReference>
<comment type="caution">
    <text evidence="1">The sequence shown here is derived from an EMBL/GenBank/DDBJ whole genome shotgun (WGS) entry which is preliminary data.</text>
</comment>
<organism evidence="1 2">
    <name type="scientific">Halobacillus seohaensis</name>
    <dbReference type="NCBI Taxonomy" id="447421"/>
    <lineage>
        <taxon>Bacteria</taxon>
        <taxon>Bacillati</taxon>
        <taxon>Bacillota</taxon>
        <taxon>Bacilli</taxon>
        <taxon>Bacillales</taxon>
        <taxon>Bacillaceae</taxon>
        <taxon>Halobacillus</taxon>
    </lineage>
</organism>
<reference evidence="2" key="1">
    <citation type="journal article" date="2019" name="Int. J. Syst. Evol. Microbiol.">
        <title>The Global Catalogue of Microorganisms (GCM) 10K type strain sequencing project: providing services to taxonomists for standard genome sequencing and annotation.</title>
        <authorList>
            <consortium name="The Broad Institute Genomics Platform"/>
            <consortium name="The Broad Institute Genome Sequencing Center for Infectious Disease"/>
            <person name="Wu L."/>
            <person name="Ma J."/>
        </authorList>
    </citation>
    <scope>NUCLEOTIDE SEQUENCE [LARGE SCALE GENOMIC DNA]</scope>
    <source>
        <strain evidence="2">CGMCC 4.1621</strain>
    </source>
</reference>
<dbReference type="EMBL" id="JBHSZV010000005">
    <property type="protein sequence ID" value="MFC7060811.1"/>
    <property type="molecule type" value="Genomic_DNA"/>
</dbReference>